<dbReference type="EMBL" id="CP017834">
    <property type="protein sequence ID" value="APJ04314.1"/>
    <property type="molecule type" value="Genomic_DNA"/>
</dbReference>
<proteinExistence type="predicted"/>
<organism evidence="5 6">
    <name type="scientific">Silvanigrella aquatica</name>
    <dbReference type="NCBI Taxonomy" id="1915309"/>
    <lineage>
        <taxon>Bacteria</taxon>
        <taxon>Pseudomonadati</taxon>
        <taxon>Bdellovibrionota</taxon>
        <taxon>Oligoflexia</taxon>
        <taxon>Silvanigrellales</taxon>
        <taxon>Silvanigrellaceae</taxon>
        <taxon>Silvanigrella</taxon>
    </lineage>
</organism>
<dbReference type="InterPro" id="IPR000850">
    <property type="entry name" value="Adenylat/UMP-CMP_kin"/>
</dbReference>
<sequence length="303" mass="34501">MTLNRVAYELESKIKVERVSLRGPGVLILTGPSSCGKGEVASALSKVMSIPPEAHLSMGEILRTTFQRAKNEISYAKLLEDHYKISAKSNIFDCVDTSEELSKKVLNYIPEMEAYFKRQDMDKFTSQLDWLEFCTMNGLLVPNRWTQDFIAAHIEHSPEFRTNPFILDGYPRTVKAAKHLIEFLKRFDIPVIKVLHLSISKQEMLSRATKRGRADDDEPSLLSRYQFYIENVHPSVDYLKTELGSDAIALVDAHQPVYRQKGKEKFFDLEKSILNVVASSLRSLGVSRMTVKDLLDQLSSHNT</sequence>
<dbReference type="SUPFAM" id="SSF52540">
    <property type="entry name" value="P-loop containing nucleoside triphosphate hydrolases"/>
    <property type="match status" value="1"/>
</dbReference>
<dbReference type="RefSeq" id="WP_148698071.1">
    <property type="nucleotide sequence ID" value="NZ_CP017834.1"/>
</dbReference>
<reference evidence="5 6" key="1">
    <citation type="submission" date="2016-10" db="EMBL/GenBank/DDBJ databases">
        <title>Silvanigrella aquatica sp. nov., isolated from a freshwater lake located in the Black Forest, Germany, description of Silvanigrellaceae fam. nov., Silvanigrellales ord. nov., reclassification of the order Bdellovibrionales in the class Oligoflexia, reclassification of the families Bacteriovoracaceae and Halobacteriovoraceae in the new order Bacteriovoracales ord. nov., and reclassification of the family Pseudobacteriovoracaceae in the order Oligoflexiales.</title>
        <authorList>
            <person name="Hahn M.W."/>
            <person name="Schmidt J."/>
            <person name="Koll U."/>
            <person name="Rohde M."/>
            <person name="Verbag S."/>
            <person name="Pitt A."/>
            <person name="Nakai R."/>
            <person name="Naganuma T."/>
            <person name="Lang E."/>
        </authorList>
    </citation>
    <scope>NUCLEOTIDE SEQUENCE [LARGE SCALE GENOMIC DNA]</scope>
    <source>
        <strain evidence="5 6">MWH-Nonnen-W8red</strain>
    </source>
</reference>
<evidence type="ECO:0000313" key="6">
    <source>
        <dbReference type="Proteomes" id="UP000184731"/>
    </source>
</evidence>
<dbReference type="Pfam" id="PF00406">
    <property type="entry name" value="ADK"/>
    <property type="match status" value="1"/>
</dbReference>
<evidence type="ECO:0000256" key="1">
    <source>
        <dbReference type="ARBA" id="ARBA00022679"/>
    </source>
</evidence>
<dbReference type="Proteomes" id="UP000184731">
    <property type="component" value="Chromosome"/>
</dbReference>
<dbReference type="GO" id="GO:0009165">
    <property type="term" value="P:nucleotide biosynthetic process"/>
    <property type="evidence" value="ECO:0007669"/>
    <property type="project" value="UniProtKB-KW"/>
</dbReference>
<dbReference type="AlphaFoldDB" id="A0A1L4D295"/>
<evidence type="ECO:0000256" key="2">
    <source>
        <dbReference type="ARBA" id="ARBA00022727"/>
    </source>
</evidence>
<dbReference type="InterPro" id="IPR027417">
    <property type="entry name" value="P-loop_NTPase"/>
</dbReference>
<keyword evidence="2" id="KW-0545">Nucleotide biosynthesis</keyword>
<name>A0A1L4D295_9BACT</name>
<keyword evidence="6" id="KW-1185">Reference proteome</keyword>
<gene>
    <name evidence="5" type="ORF">AXG55_10510</name>
</gene>
<protein>
    <recommendedName>
        <fullName evidence="7">Adenylate kinase</fullName>
    </recommendedName>
</protein>
<keyword evidence="3" id="KW-0547">Nucleotide-binding</keyword>
<dbReference type="KEGG" id="saqi:AXG55_10510"/>
<evidence type="ECO:0000313" key="5">
    <source>
        <dbReference type="EMBL" id="APJ04314.1"/>
    </source>
</evidence>
<evidence type="ECO:0000256" key="3">
    <source>
        <dbReference type="ARBA" id="ARBA00022741"/>
    </source>
</evidence>
<keyword evidence="4" id="KW-0418">Kinase</keyword>
<dbReference type="GO" id="GO:0005524">
    <property type="term" value="F:ATP binding"/>
    <property type="evidence" value="ECO:0007669"/>
    <property type="project" value="InterPro"/>
</dbReference>
<dbReference type="STRING" id="1915309.AXG55_10510"/>
<evidence type="ECO:0008006" key="7">
    <source>
        <dbReference type="Google" id="ProtNLM"/>
    </source>
</evidence>
<dbReference type="OrthoDB" id="5289927at2"/>
<keyword evidence="1" id="KW-0808">Transferase</keyword>
<accession>A0A1L4D295</accession>
<evidence type="ECO:0000256" key="4">
    <source>
        <dbReference type="ARBA" id="ARBA00022777"/>
    </source>
</evidence>
<dbReference type="Gene3D" id="3.40.50.300">
    <property type="entry name" value="P-loop containing nucleotide triphosphate hydrolases"/>
    <property type="match status" value="1"/>
</dbReference>
<dbReference type="PANTHER" id="PTHR23359">
    <property type="entry name" value="NUCLEOTIDE KINASE"/>
    <property type="match status" value="1"/>
</dbReference>
<dbReference type="GO" id="GO:0019205">
    <property type="term" value="F:nucleobase-containing compound kinase activity"/>
    <property type="evidence" value="ECO:0007669"/>
    <property type="project" value="InterPro"/>
</dbReference>